<name>A0A833EAF9_9CREN</name>
<organism evidence="1 2">
    <name type="scientific">Pyrodictium delaneyi</name>
    <dbReference type="NCBI Taxonomy" id="1273541"/>
    <lineage>
        <taxon>Archaea</taxon>
        <taxon>Thermoproteota</taxon>
        <taxon>Thermoprotei</taxon>
        <taxon>Desulfurococcales</taxon>
        <taxon>Pyrodictiaceae</taxon>
        <taxon>Pyrodictium</taxon>
    </lineage>
</organism>
<reference evidence="1" key="1">
    <citation type="journal article" date="2020" name="ISME J.">
        <title>Gammaproteobacteria mediating utilization of methyl-, sulfur- and petroleum organic compounds in deep ocean hydrothermal plumes.</title>
        <authorList>
            <person name="Zhou Z."/>
            <person name="Liu Y."/>
            <person name="Pan J."/>
            <person name="Cron B.R."/>
            <person name="Toner B.M."/>
            <person name="Anantharaman K."/>
            <person name="Breier J.A."/>
            <person name="Dick G.J."/>
            <person name="Li M."/>
        </authorList>
    </citation>
    <scope>NUCLEOTIDE SEQUENCE</scope>
    <source>
        <strain evidence="1">SZUA-1523</strain>
    </source>
</reference>
<comment type="caution">
    <text evidence="1">The sequence shown here is derived from an EMBL/GenBank/DDBJ whole genome shotgun (WGS) entry which is preliminary data.</text>
</comment>
<evidence type="ECO:0000313" key="2">
    <source>
        <dbReference type="Proteomes" id="UP000600071"/>
    </source>
</evidence>
<dbReference type="EMBL" id="DQVR01000026">
    <property type="protein sequence ID" value="HIQ23582.1"/>
    <property type="molecule type" value="Genomic_DNA"/>
</dbReference>
<accession>A0A833EAF9</accession>
<proteinExistence type="predicted"/>
<sequence length="82" mass="9178">MTTTLIFHMRDRSVVKKVVYDSSGRKVSEEIYRGVKSIVLDNVKARLPTGMYNDVTLYVLDCDAKISIEGAILIIRCTAPAQ</sequence>
<dbReference type="Proteomes" id="UP000600071">
    <property type="component" value="Unassembled WGS sequence"/>
</dbReference>
<gene>
    <name evidence="1" type="ORF">EYH50_00865</name>
</gene>
<evidence type="ECO:0000313" key="1">
    <source>
        <dbReference type="EMBL" id="HIQ23582.1"/>
    </source>
</evidence>
<protein>
    <submittedName>
        <fullName evidence="1">Uncharacterized protein</fullName>
    </submittedName>
</protein>
<dbReference type="AlphaFoldDB" id="A0A833EAF9"/>